<proteinExistence type="inferred from homology"/>
<evidence type="ECO:0000256" key="12">
    <source>
        <dbReference type="ARBA" id="ARBA00023304"/>
    </source>
</evidence>
<dbReference type="PANTHER" id="PTHR42979:SF1">
    <property type="entry name" value="3-ISOPROPYLMALATE DEHYDROGENASE"/>
    <property type="match status" value="1"/>
</dbReference>
<evidence type="ECO:0000259" key="15">
    <source>
        <dbReference type="SMART" id="SM01329"/>
    </source>
</evidence>
<evidence type="ECO:0000313" key="16">
    <source>
        <dbReference type="EMBL" id="MDW8800440.1"/>
    </source>
</evidence>
<name>A0ABU4JQL7_9CLOT</name>
<accession>A0ABU4JQL7</accession>
<evidence type="ECO:0000256" key="11">
    <source>
        <dbReference type="ARBA" id="ARBA00023027"/>
    </source>
</evidence>
<evidence type="ECO:0000256" key="7">
    <source>
        <dbReference type="ARBA" id="ARBA00022605"/>
    </source>
</evidence>
<evidence type="ECO:0000256" key="4">
    <source>
        <dbReference type="ARBA" id="ARBA00008319"/>
    </source>
</evidence>
<feature type="site" description="Important for catalysis" evidence="13">
    <location>
        <position position="140"/>
    </location>
</feature>
<dbReference type="GO" id="GO:0003862">
    <property type="term" value="F:3-isopropylmalate dehydrogenase activity"/>
    <property type="evidence" value="ECO:0007669"/>
    <property type="project" value="UniProtKB-EC"/>
</dbReference>
<comment type="subunit">
    <text evidence="5 13 14">Homodimer.</text>
</comment>
<feature type="binding site" evidence="13">
    <location>
        <position position="241"/>
    </location>
    <ligand>
        <name>Mg(2+)</name>
        <dbReference type="ChEBI" id="CHEBI:18420"/>
    </ligand>
</feature>
<keyword evidence="13" id="KW-0464">Manganese</keyword>
<feature type="binding site" evidence="13">
    <location>
        <position position="217"/>
    </location>
    <ligand>
        <name>Mg(2+)</name>
        <dbReference type="ChEBI" id="CHEBI:18420"/>
    </ligand>
</feature>
<dbReference type="Gene3D" id="3.40.718.10">
    <property type="entry name" value="Isopropylmalate Dehydrogenase"/>
    <property type="match status" value="1"/>
</dbReference>
<organism evidence="16 17">
    <name type="scientific">Clostridium tanneri</name>
    <dbReference type="NCBI Taxonomy" id="3037988"/>
    <lineage>
        <taxon>Bacteria</taxon>
        <taxon>Bacillati</taxon>
        <taxon>Bacillota</taxon>
        <taxon>Clostridia</taxon>
        <taxon>Eubacteriales</taxon>
        <taxon>Clostridiaceae</taxon>
        <taxon>Clostridium</taxon>
    </lineage>
</organism>
<keyword evidence="12 13" id="KW-0100">Branched-chain amino acid biosynthesis</keyword>
<dbReference type="NCBIfam" id="TIGR00169">
    <property type="entry name" value="leuB"/>
    <property type="match status" value="1"/>
</dbReference>
<evidence type="ECO:0000256" key="8">
    <source>
        <dbReference type="ARBA" id="ARBA00022723"/>
    </source>
</evidence>
<feature type="binding site" evidence="13">
    <location>
        <position position="245"/>
    </location>
    <ligand>
        <name>Mg(2+)</name>
        <dbReference type="ChEBI" id="CHEBI:18420"/>
    </ligand>
</feature>
<evidence type="ECO:0000256" key="5">
    <source>
        <dbReference type="ARBA" id="ARBA00011738"/>
    </source>
</evidence>
<comment type="function">
    <text evidence="13 14">Catalyzes the oxidation of 3-carboxy-2-hydroxy-4-methylpentanoate (3-isopropylmalate) to 3-carboxy-4-methyl-2-oxopentanoate. The product decarboxylates to 4-methyl-2 oxopentanoate.</text>
</comment>
<gene>
    <name evidence="13 16" type="primary">leuB</name>
    <name evidence="16" type="ORF">P8V03_04645</name>
</gene>
<comment type="caution">
    <text evidence="16">The sequence shown here is derived from an EMBL/GenBank/DDBJ whole genome shotgun (WGS) entry which is preliminary data.</text>
</comment>
<evidence type="ECO:0000313" key="17">
    <source>
        <dbReference type="Proteomes" id="UP001281656"/>
    </source>
</evidence>
<protein>
    <recommendedName>
        <fullName evidence="13">3-isopropylmalate dehydrogenase</fullName>
        <ecNumber evidence="13">1.1.1.85</ecNumber>
    </recommendedName>
    <alternativeName>
        <fullName evidence="13">3-IPM-DH</fullName>
    </alternativeName>
    <alternativeName>
        <fullName evidence="13">Beta-IPM dehydrogenase</fullName>
        <shortName evidence="13">IMDH</shortName>
    </alternativeName>
</protein>
<comment type="cofactor">
    <cofactor evidence="13 14">
        <name>Mg(2+)</name>
        <dbReference type="ChEBI" id="CHEBI:18420"/>
    </cofactor>
    <cofactor evidence="13 14">
        <name>Mn(2+)</name>
        <dbReference type="ChEBI" id="CHEBI:29035"/>
    </cofactor>
    <text evidence="13 14">Binds 1 Mg(2+) or Mn(2+) ion per subunit.</text>
</comment>
<dbReference type="EC" id="1.1.1.85" evidence="13"/>
<comment type="subcellular location">
    <subcellularLocation>
        <location evidence="13">Cytoplasm</location>
    </subcellularLocation>
</comment>
<keyword evidence="8 13" id="KW-0479">Metal-binding</keyword>
<dbReference type="Proteomes" id="UP001281656">
    <property type="component" value="Unassembled WGS sequence"/>
</dbReference>
<evidence type="ECO:0000256" key="14">
    <source>
        <dbReference type="RuleBase" id="RU004445"/>
    </source>
</evidence>
<feature type="binding site" evidence="13">
    <location>
        <position position="133"/>
    </location>
    <ligand>
        <name>substrate</name>
    </ligand>
</feature>
<dbReference type="HAMAP" id="MF_01033">
    <property type="entry name" value="LeuB_type1"/>
    <property type="match status" value="1"/>
</dbReference>
<keyword evidence="16" id="KW-0240">DNA-directed RNA polymerase</keyword>
<keyword evidence="17" id="KW-1185">Reference proteome</keyword>
<dbReference type="GO" id="GO:0000428">
    <property type="term" value="C:DNA-directed RNA polymerase complex"/>
    <property type="evidence" value="ECO:0007669"/>
    <property type="project" value="UniProtKB-KW"/>
</dbReference>
<feature type="site" description="Important for catalysis" evidence="13">
    <location>
        <position position="185"/>
    </location>
</feature>
<keyword evidence="6 13" id="KW-0432">Leucine biosynthesis</keyword>
<evidence type="ECO:0000256" key="10">
    <source>
        <dbReference type="ARBA" id="ARBA00023002"/>
    </source>
</evidence>
<dbReference type="SUPFAM" id="SSF53659">
    <property type="entry name" value="Isocitrate/Isopropylmalate dehydrogenase-like"/>
    <property type="match status" value="1"/>
</dbReference>
<sequence>MRVAVIPGDGIGKEVIAQAVKVLKAVSNKYNFSINFKEALLGGAAIDVTGVPLPNETIEICKNSDGILLGAVGGPKWDKLPGNIRPEAGLLGIRKELGVFANLRPAILFSELKVASNLKEEVLGDGLNIMIVRELIGGAYFGEKKRIGDKAWDTIAYSVPEIERVTVKAFEIARKRAGKLTLVDKANVLESSRLWREVVNRIAEDFKDVQLSYMYVDNAAMQLIRDPKQFDVILTENMFGDILSDEASMLTGSLGMLPSASLGEGNVGLYEPIHGSAPDIAGQDKANPIAAIMSAAMMLRYSFNNEEAANDIEKAVARVIERGYRSLDIMEAKMKVVGTEEMGNLIANEVSKFQIFKKI</sequence>
<keyword evidence="11 13" id="KW-0520">NAD</keyword>
<evidence type="ECO:0000256" key="2">
    <source>
        <dbReference type="ARBA" id="ARBA00001936"/>
    </source>
</evidence>
<feature type="binding site" evidence="13">
    <location>
        <begin position="74"/>
        <end position="87"/>
    </location>
    <ligand>
        <name>NAD(+)</name>
        <dbReference type="ChEBI" id="CHEBI:57540"/>
    </ligand>
</feature>
<reference evidence="16 17" key="1">
    <citation type="submission" date="2023-04" db="EMBL/GenBank/DDBJ databases">
        <title>Clostridium tannerae sp. nov., isolated from the fecal material of an alpaca.</title>
        <authorList>
            <person name="Miller S."/>
            <person name="Hendry M."/>
            <person name="King J."/>
            <person name="Sankaranarayanan K."/>
            <person name="Lawson P.A."/>
        </authorList>
    </citation>
    <scope>NUCLEOTIDE SEQUENCE [LARGE SCALE GENOMIC DNA]</scope>
    <source>
        <strain evidence="16 17">A1-XYC3</strain>
    </source>
</reference>
<feature type="binding site" evidence="13">
    <location>
        <begin position="275"/>
        <end position="287"/>
    </location>
    <ligand>
        <name>NAD(+)</name>
        <dbReference type="ChEBI" id="CHEBI:57540"/>
    </ligand>
</feature>
<dbReference type="InterPro" id="IPR004429">
    <property type="entry name" value="Isopropylmalate_DH"/>
</dbReference>
<keyword evidence="10 13" id="KW-0560">Oxidoreductase</keyword>
<comment type="catalytic activity">
    <reaction evidence="1 13 14">
        <text>(2R,3S)-3-isopropylmalate + NAD(+) = 4-methyl-2-oxopentanoate + CO2 + NADH</text>
        <dbReference type="Rhea" id="RHEA:32271"/>
        <dbReference type="ChEBI" id="CHEBI:16526"/>
        <dbReference type="ChEBI" id="CHEBI:17865"/>
        <dbReference type="ChEBI" id="CHEBI:35121"/>
        <dbReference type="ChEBI" id="CHEBI:57540"/>
        <dbReference type="ChEBI" id="CHEBI:57945"/>
        <dbReference type="EC" id="1.1.1.85"/>
    </reaction>
</comment>
<feature type="domain" description="Isopropylmalate dehydrogenase-like" evidence="15">
    <location>
        <begin position="2"/>
        <end position="346"/>
    </location>
</feature>
<feature type="binding site" evidence="13">
    <location>
        <position position="94"/>
    </location>
    <ligand>
        <name>substrate</name>
    </ligand>
</feature>
<keyword evidence="9 13" id="KW-0460">Magnesium</keyword>
<dbReference type="Pfam" id="PF00180">
    <property type="entry name" value="Iso_dh"/>
    <property type="match status" value="1"/>
</dbReference>
<keyword evidence="16" id="KW-0804">Transcription</keyword>
<feature type="binding site" evidence="13">
    <location>
        <position position="104"/>
    </location>
    <ligand>
        <name>substrate</name>
    </ligand>
</feature>
<dbReference type="EMBL" id="JARUJP010000004">
    <property type="protein sequence ID" value="MDW8800440.1"/>
    <property type="molecule type" value="Genomic_DNA"/>
</dbReference>
<evidence type="ECO:0000256" key="1">
    <source>
        <dbReference type="ARBA" id="ARBA00000624"/>
    </source>
</evidence>
<evidence type="ECO:0000256" key="13">
    <source>
        <dbReference type="HAMAP-Rule" id="MF_01033"/>
    </source>
</evidence>
<evidence type="ECO:0000256" key="6">
    <source>
        <dbReference type="ARBA" id="ARBA00022430"/>
    </source>
</evidence>
<dbReference type="PROSITE" id="PS00470">
    <property type="entry name" value="IDH_IMDH"/>
    <property type="match status" value="1"/>
</dbReference>
<dbReference type="RefSeq" id="WP_318796954.1">
    <property type="nucleotide sequence ID" value="NZ_JARUJP010000004.1"/>
</dbReference>
<dbReference type="PANTHER" id="PTHR42979">
    <property type="entry name" value="3-ISOPROPYLMALATE DEHYDROGENASE"/>
    <property type="match status" value="1"/>
</dbReference>
<dbReference type="SMART" id="SM01329">
    <property type="entry name" value="Iso_dh"/>
    <property type="match status" value="1"/>
</dbReference>
<comment type="pathway">
    <text evidence="3 13 14">Amino-acid biosynthesis; L-leucine biosynthesis; L-leucine from 3-methyl-2-oxobutanoate: step 3/4.</text>
</comment>
<keyword evidence="7 13" id="KW-0028">Amino-acid biosynthesis</keyword>
<dbReference type="InterPro" id="IPR024084">
    <property type="entry name" value="IsoPropMal-DH-like_dom"/>
</dbReference>
<dbReference type="InterPro" id="IPR019818">
    <property type="entry name" value="IsoCit/isopropylmalate_DH_CS"/>
</dbReference>
<evidence type="ECO:0000256" key="9">
    <source>
        <dbReference type="ARBA" id="ARBA00022842"/>
    </source>
</evidence>
<evidence type="ECO:0000256" key="3">
    <source>
        <dbReference type="ARBA" id="ARBA00004762"/>
    </source>
</evidence>
<comment type="cofactor">
    <cofactor evidence="2">
        <name>Mn(2+)</name>
        <dbReference type="ChEBI" id="CHEBI:29035"/>
    </cofactor>
</comment>
<comment type="similarity">
    <text evidence="4 13">Belongs to the isocitrate and isopropylmalate dehydrogenases family. LeuB type 1 subfamily.</text>
</comment>
<keyword evidence="13" id="KW-0963">Cytoplasm</keyword>
<feature type="binding site" evidence="13">
    <location>
        <position position="217"/>
    </location>
    <ligand>
        <name>substrate</name>
    </ligand>
</feature>